<dbReference type="PANTHER" id="PTHR36919:SF3">
    <property type="entry name" value="BLL5882 PROTEIN"/>
    <property type="match status" value="1"/>
</dbReference>
<evidence type="ECO:0000256" key="1">
    <source>
        <dbReference type="SAM" id="SignalP"/>
    </source>
</evidence>
<dbReference type="Pfam" id="PF09917">
    <property type="entry name" value="DUF2147"/>
    <property type="match status" value="1"/>
</dbReference>
<dbReference type="EMBL" id="JAOCBE010000002">
    <property type="protein sequence ID" value="MDH0970778.1"/>
    <property type="molecule type" value="Genomic_DNA"/>
</dbReference>
<dbReference type="PANTHER" id="PTHR36919">
    <property type="entry name" value="BLR1215 PROTEIN"/>
    <property type="match status" value="1"/>
</dbReference>
<protein>
    <submittedName>
        <fullName evidence="3">DUF2147 domain-containing protein</fullName>
    </submittedName>
</protein>
<dbReference type="AlphaFoldDB" id="A0AA42MXH5"/>
<dbReference type="RefSeq" id="WP_000877528.1">
    <property type="nucleotide sequence ID" value="NZ_CP079793.1"/>
</dbReference>
<dbReference type="PROSITE" id="PS51257">
    <property type="entry name" value="PROKAR_LIPOPROTEIN"/>
    <property type="match status" value="1"/>
</dbReference>
<dbReference type="Gene3D" id="2.40.128.520">
    <property type="match status" value="1"/>
</dbReference>
<dbReference type="InterPro" id="IPR019223">
    <property type="entry name" value="DUF2147"/>
</dbReference>
<reference evidence="3" key="1">
    <citation type="submission" date="2022-09" db="EMBL/GenBank/DDBJ databases">
        <title>Intensive care unit water sources are persistently colonized with multi-drug resistant bacteria and are the site of extensive horizontal gene transfer of antibiotic resistance genes.</title>
        <authorList>
            <person name="Diorio-Toth L."/>
        </authorList>
    </citation>
    <scope>NUCLEOTIDE SEQUENCE</scope>
    <source>
        <strain evidence="3">GD03920</strain>
    </source>
</reference>
<evidence type="ECO:0000259" key="2">
    <source>
        <dbReference type="Pfam" id="PF09917"/>
    </source>
</evidence>
<feature type="chain" id="PRO_5041320204" evidence="1">
    <location>
        <begin position="19"/>
        <end position="148"/>
    </location>
</feature>
<organism evidence="3 4">
    <name type="scientific">Acinetobacter johnsonii</name>
    <dbReference type="NCBI Taxonomy" id="40214"/>
    <lineage>
        <taxon>Bacteria</taxon>
        <taxon>Pseudomonadati</taxon>
        <taxon>Pseudomonadota</taxon>
        <taxon>Gammaproteobacteria</taxon>
        <taxon>Moraxellales</taxon>
        <taxon>Moraxellaceae</taxon>
        <taxon>Acinetobacter</taxon>
    </lineage>
</organism>
<sequence length="148" mass="16642">MKYSCFLTCLMTSLSCFADSDVLTGKWKTIDDRTGYALTEVTIRKNKQGLYEGAITKLYPIPGTKVKDTCTHCTGEFKDKPYIGTVFIWGLKQSKNNPSEFVDGKILDPVDGKLYDGKAKLNRKGNRMIIRGYLNNSPIGRSATWIKQ</sequence>
<gene>
    <name evidence="3" type="ORF">N5C10_16585</name>
</gene>
<comment type="caution">
    <text evidence="3">The sequence shown here is derived from an EMBL/GenBank/DDBJ whole genome shotgun (WGS) entry which is preliminary data.</text>
</comment>
<evidence type="ECO:0000313" key="3">
    <source>
        <dbReference type="EMBL" id="MDH0970778.1"/>
    </source>
</evidence>
<name>A0AA42MXH5_ACIJO</name>
<feature type="signal peptide" evidence="1">
    <location>
        <begin position="1"/>
        <end position="18"/>
    </location>
</feature>
<evidence type="ECO:0000313" key="4">
    <source>
        <dbReference type="Proteomes" id="UP001159915"/>
    </source>
</evidence>
<proteinExistence type="predicted"/>
<keyword evidence="1" id="KW-0732">Signal</keyword>
<feature type="domain" description="DUF2147" evidence="2">
    <location>
        <begin position="25"/>
        <end position="146"/>
    </location>
</feature>
<dbReference type="Proteomes" id="UP001159915">
    <property type="component" value="Unassembled WGS sequence"/>
</dbReference>
<accession>A0AA42MXH5</accession>